<keyword evidence="12" id="KW-0862">Zinc</keyword>
<keyword evidence="3" id="KW-0963">Cytoplasm</keyword>
<proteinExistence type="predicted"/>
<feature type="region of interest" description="Disordered" evidence="10">
    <location>
        <begin position="74"/>
        <end position="119"/>
    </location>
</feature>
<dbReference type="InParanoid" id="A0A200QPZ4"/>
<keyword evidence="13" id="KW-1185">Reference proteome</keyword>
<evidence type="ECO:0000256" key="6">
    <source>
        <dbReference type="ARBA" id="ARBA00022843"/>
    </source>
</evidence>
<sequence length="272" mass="30889">MVKLKNRVLQTPETPASNEQTENNVEKAQMIIKTDVEVSGYEQSREKRIKENIEKLQELGIVNLSLKLKSDLLLPSKSTPTKKPSQIIVTPQPSRRSSRSQSSTPVSKSKVGRKKKKKKEKLVVENVEEALVGQDSKLEIYTEEHEKLLGKCERSWKPFVDGYGKDGKRLFDPVKGKLCHQCGQKTVGYHTQCSKCNLDQGQLCGDCLYMRYGENVLETNKNPNWICPVCRGICNCSQCREAKGWLPIGNVYWRVSSLGFKSVAHYLIQTQR</sequence>
<evidence type="ECO:0000256" key="3">
    <source>
        <dbReference type="ARBA" id="ARBA00022490"/>
    </source>
</evidence>
<dbReference type="Pfam" id="PF10497">
    <property type="entry name" value="zf-4CXXC_R1"/>
    <property type="match status" value="1"/>
</dbReference>
<dbReference type="GO" id="GO:0005737">
    <property type="term" value="C:cytoplasm"/>
    <property type="evidence" value="ECO:0007669"/>
    <property type="project" value="UniProtKB-SubCell"/>
</dbReference>
<keyword evidence="4" id="KW-1017">Isopeptide bond</keyword>
<feature type="compositionally biased region" description="Polar residues" evidence="10">
    <location>
        <begin position="79"/>
        <end position="88"/>
    </location>
</feature>
<reference evidence="12 13" key="1">
    <citation type="journal article" date="2017" name="Mol. Plant">
        <title>The Genome of Medicinal Plant Macleaya cordata Provides New Insights into Benzylisoquinoline Alkaloids Metabolism.</title>
        <authorList>
            <person name="Liu X."/>
            <person name="Liu Y."/>
            <person name="Huang P."/>
            <person name="Ma Y."/>
            <person name="Qing Z."/>
            <person name="Tang Q."/>
            <person name="Cao H."/>
            <person name="Cheng P."/>
            <person name="Zheng Y."/>
            <person name="Yuan Z."/>
            <person name="Zhou Y."/>
            <person name="Liu J."/>
            <person name="Tang Z."/>
            <person name="Zhuo Y."/>
            <person name="Zhang Y."/>
            <person name="Yu L."/>
            <person name="Huang J."/>
            <person name="Yang P."/>
            <person name="Peng Q."/>
            <person name="Zhang J."/>
            <person name="Jiang W."/>
            <person name="Zhang Z."/>
            <person name="Lin K."/>
            <person name="Ro D.K."/>
            <person name="Chen X."/>
            <person name="Xiong X."/>
            <person name="Shang Y."/>
            <person name="Huang S."/>
            <person name="Zeng J."/>
        </authorList>
    </citation>
    <scope>NUCLEOTIDE SEQUENCE [LARGE SCALE GENOMIC DNA]</scope>
    <source>
        <strain evidence="13">cv. BLH2017</strain>
        <tissue evidence="12">Root</tissue>
    </source>
</reference>
<keyword evidence="7" id="KW-0805">Transcription regulation</keyword>
<evidence type="ECO:0000313" key="12">
    <source>
        <dbReference type="EMBL" id="OVA12505.1"/>
    </source>
</evidence>
<evidence type="ECO:0000313" key="13">
    <source>
        <dbReference type="Proteomes" id="UP000195402"/>
    </source>
</evidence>
<evidence type="ECO:0000256" key="1">
    <source>
        <dbReference type="ARBA" id="ARBA00004123"/>
    </source>
</evidence>
<keyword evidence="5" id="KW-0597">Phosphoprotein</keyword>
<dbReference type="OMA" id="CNKCELL"/>
<feature type="compositionally biased region" description="Low complexity" evidence="10">
    <location>
        <begin position="89"/>
        <end position="109"/>
    </location>
</feature>
<gene>
    <name evidence="12" type="ORF">BVC80_9011g11</name>
</gene>
<keyword evidence="9" id="KW-0539">Nucleus</keyword>
<feature type="compositionally biased region" description="Polar residues" evidence="10">
    <location>
        <begin position="8"/>
        <end position="23"/>
    </location>
</feature>
<evidence type="ECO:0000256" key="8">
    <source>
        <dbReference type="ARBA" id="ARBA00023163"/>
    </source>
</evidence>
<dbReference type="Proteomes" id="UP000195402">
    <property type="component" value="Unassembled WGS sequence"/>
</dbReference>
<dbReference type="InterPro" id="IPR040221">
    <property type="entry name" value="CDCA7/CDA7L"/>
</dbReference>
<evidence type="ECO:0000256" key="2">
    <source>
        <dbReference type="ARBA" id="ARBA00004496"/>
    </source>
</evidence>
<keyword evidence="12" id="KW-0479">Metal-binding</keyword>
<evidence type="ECO:0000256" key="7">
    <source>
        <dbReference type="ARBA" id="ARBA00023015"/>
    </source>
</evidence>
<evidence type="ECO:0000259" key="11">
    <source>
        <dbReference type="Pfam" id="PF10497"/>
    </source>
</evidence>
<organism evidence="12 13">
    <name type="scientific">Macleaya cordata</name>
    <name type="common">Five-seeded plume-poppy</name>
    <name type="synonym">Bocconia cordata</name>
    <dbReference type="NCBI Taxonomy" id="56857"/>
    <lineage>
        <taxon>Eukaryota</taxon>
        <taxon>Viridiplantae</taxon>
        <taxon>Streptophyta</taxon>
        <taxon>Embryophyta</taxon>
        <taxon>Tracheophyta</taxon>
        <taxon>Spermatophyta</taxon>
        <taxon>Magnoliopsida</taxon>
        <taxon>Ranunculales</taxon>
        <taxon>Papaveraceae</taxon>
        <taxon>Papaveroideae</taxon>
        <taxon>Macleaya</taxon>
    </lineage>
</organism>
<feature type="region of interest" description="Disordered" evidence="10">
    <location>
        <begin position="1"/>
        <end position="23"/>
    </location>
</feature>
<evidence type="ECO:0000256" key="5">
    <source>
        <dbReference type="ARBA" id="ARBA00022553"/>
    </source>
</evidence>
<dbReference type="PANTHER" id="PTHR31169">
    <property type="entry name" value="OS05G0300700 PROTEIN"/>
    <property type="match status" value="1"/>
</dbReference>
<dbReference type="InterPro" id="IPR018866">
    <property type="entry name" value="Znf-4CXXC_R1"/>
</dbReference>
<dbReference type="GO" id="GO:0008270">
    <property type="term" value="F:zinc ion binding"/>
    <property type="evidence" value="ECO:0007669"/>
    <property type="project" value="UniProtKB-KW"/>
</dbReference>
<keyword evidence="6" id="KW-0832">Ubl conjugation</keyword>
<dbReference type="OrthoDB" id="298344at2759"/>
<comment type="subcellular location">
    <subcellularLocation>
        <location evidence="2">Cytoplasm</location>
    </subcellularLocation>
    <subcellularLocation>
        <location evidence="1">Nucleus</location>
    </subcellularLocation>
</comment>
<dbReference type="AlphaFoldDB" id="A0A200QPZ4"/>
<accession>A0A200QPZ4</accession>
<keyword evidence="8" id="KW-0804">Transcription</keyword>
<comment type="caution">
    <text evidence="12">The sequence shown here is derived from an EMBL/GenBank/DDBJ whole genome shotgun (WGS) entry which is preliminary data.</text>
</comment>
<evidence type="ECO:0000256" key="9">
    <source>
        <dbReference type="ARBA" id="ARBA00023242"/>
    </source>
</evidence>
<dbReference type="EMBL" id="MVGT01001376">
    <property type="protein sequence ID" value="OVA12505.1"/>
    <property type="molecule type" value="Genomic_DNA"/>
</dbReference>
<feature type="compositionally biased region" description="Basic residues" evidence="10">
    <location>
        <begin position="110"/>
        <end position="119"/>
    </location>
</feature>
<dbReference type="GO" id="GO:0006355">
    <property type="term" value="P:regulation of DNA-templated transcription"/>
    <property type="evidence" value="ECO:0007669"/>
    <property type="project" value="InterPro"/>
</dbReference>
<name>A0A200QPZ4_MACCD</name>
<dbReference type="PANTHER" id="PTHR31169:SF33">
    <property type="entry name" value="CELL DIVISION CYCLE-ASSOCIATED 7-LIKE PROTEIN"/>
    <property type="match status" value="1"/>
</dbReference>
<dbReference type="GO" id="GO:0005634">
    <property type="term" value="C:nucleus"/>
    <property type="evidence" value="ECO:0007669"/>
    <property type="project" value="UniProtKB-SubCell"/>
</dbReference>
<evidence type="ECO:0000256" key="4">
    <source>
        <dbReference type="ARBA" id="ARBA00022499"/>
    </source>
</evidence>
<protein>
    <submittedName>
        <fullName evidence="12">Zinc-finger domain of monoamine-oxidase A repressor R1</fullName>
    </submittedName>
</protein>
<feature type="domain" description="Zinc-finger" evidence="11">
    <location>
        <begin position="172"/>
        <end position="267"/>
    </location>
</feature>
<keyword evidence="12" id="KW-0863">Zinc-finger</keyword>
<evidence type="ECO:0000256" key="10">
    <source>
        <dbReference type="SAM" id="MobiDB-lite"/>
    </source>
</evidence>
<dbReference type="STRING" id="56857.A0A200QPZ4"/>